<feature type="region of interest" description="Disordered" evidence="1">
    <location>
        <begin position="128"/>
        <end position="152"/>
    </location>
</feature>
<reference evidence="2" key="1">
    <citation type="journal article" date="2022" name="bioRxiv">
        <title>Genomics of Preaxostyla Flagellates Illuminates Evolutionary Transitions and the Path Towards Mitochondrial Loss.</title>
        <authorList>
            <person name="Novak L.V.F."/>
            <person name="Treitli S.C."/>
            <person name="Pyrih J."/>
            <person name="Halakuc P."/>
            <person name="Pipaliya S.V."/>
            <person name="Vacek V."/>
            <person name="Brzon O."/>
            <person name="Soukal P."/>
            <person name="Eme L."/>
            <person name="Dacks J.B."/>
            <person name="Karnkowska A."/>
            <person name="Elias M."/>
            <person name="Hampl V."/>
        </authorList>
    </citation>
    <scope>NUCLEOTIDE SEQUENCE</scope>
    <source>
        <strain evidence="2">RCP-MX</strain>
    </source>
</reference>
<dbReference type="PANTHER" id="PTHR31701:SF2">
    <property type="entry name" value="ENDOPLASMIC RETICULUM MEMBRANE-ASSOCIATED RNA DEGRADATION PROTEIN"/>
    <property type="match status" value="1"/>
</dbReference>
<dbReference type="InterPro" id="IPR039635">
    <property type="entry name" value="ERMARD"/>
</dbReference>
<evidence type="ECO:0008006" key="4">
    <source>
        <dbReference type="Google" id="ProtNLM"/>
    </source>
</evidence>
<evidence type="ECO:0000256" key="1">
    <source>
        <dbReference type="SAM" id="MobiDB-lite"/>
    </source>
</evidence>
<dbReference type="PANTHER" id="PTHR31701">
    <property type="entry name" value="ENDOPLASMIC RETICULUM MEMBRANE-ASSOCIATED RNA DEGRADATION PROTEIN"/>
    <property type="match status" value="1"/>
</dbReference>
<dbReference type="Proteomes" id="UP001141327">
    <property type="component" value="Unassembled WGS sequence"/>
</dbReference>
<feature type="compositionally biased region" description="Low complexity" evidence="1">
    <location>
        <begin position="525"/>
        <end position="552"/>
    </location>
</feature>
<dbReference type="EMBL" id="JAPMOS010000018">
    <property type="protein sequence ID" value="KAJ4459638.1"/>
    <property type="molecule type" value="Genomic_DNA"/>
</dbReference>
<feature type="region of interest" description="Disordered" evidence="1">
    <location>
        <begin position="359"/>
        <end position="386"/>
    </location>
</feature>
<evidence type="ECO:0000313" key="3">
    <source>
        <dbReference type="Proteomes" id="UP001141327"/>
    </source>
</evidence>
<proteinExistence type="predicted"/>
<comment type="caution">
    <text evidence="2">The sequence shown here is derived from an EMBL/GenBank/DDBJ whole genome shotgun (WGS) entry which is preliminary data.</text>
</comment>
<feature type="region of interest" description="Disordered" evidence="1">
    <location>
        <begin position="525"/>
        <end position="570"/>
    </location>
</feature>
<keyword evidence="3" id="KW-1185">Reference proteome</keyword>
<protein>
    <recommendedName>
        <fullName evidence="4">DUF4209 domain-containing protein</fullName>
    </recommendedName>
</protein>
<name>A0ABQ8ULD7_9EUKA</name>
<organism evidence="2 3">
    <name type="scientific">Paratrimastix pyriformis</name>
    <dbReference type="NCBI Taxonomy" id="342808"/>
    <lineage>
        <taxon>Eukaryota</taxon>
        <taxon>Metamonada</taxon>
        <taxon>Preaxostyla</taxon>
        <taxon>Paratrimastigidae</taxon>
        <taxon>Paratrimastix</taxon>
    </lineage>
</organism>
<accession>A0ABQ8ULD7</accession>
<sequence>MQHLHPHLCERLSPHPGAEGRIQDFISGNFVAAQYLDEKIQKWEDITLIYSAALECERFLSSMQLEEFNSRYGSLLPFFSEPATISKAFEFYKHGEELVALHYLFPVLDFTLGDLFQFLWYRLRPRPSPSPDAKKTRAPTPPPSAPEPNGLLNELLGTPEMRSLGMGGLFGLLSALLVNPGSLDLRNLILHGFLPDQAATGTLRPYCALLLMGLVSIPGHRPDLVAMPHRPLHEVDPLPDPSWLAQFGPMPAGPAEPVPEPLERLAGPDRARCLRKCWDLARRGETGASLLLLLPQLEAILRARYVAVNDLDRGLLQAAPGQYYVIITTILAPVLLPPCTPYCVDLFDHIQTLTARAGRDPETAAGDPQQPERPQKQLPPTAVGSCGDEAPAPTAVRYNRLITAGLSGTAVGLLYDLFFHRDGLKLRELLHGRCLLLTRQAPGPAPATASTLHQAWQCVWLVLWDLAGVLPQLRADPSAPLVEYRPQCSPVALVAQALDTLRARMATVAQASAQWAATLARIGAAESPATTPTPATPTHATPTPATPSPSTEAPDDATPPESSPLRTPFPGGNQLVFPRTTHTIKTSIVQASRAVVVVCEHILSYGESLQSKLVARKAHTQQRKQFAILTSHSVPLVDLWGRLLAPAGPSLAALWTLQVYRDGDPAPERLETIVRKAVNLVGIFQKAQRECERHNWCEVMALSLQAAQQCAFLQGALRTAYSSNLTKPDQNSKL</sequence>
<gene>
    <name evidence="2" type="ORF">PAPYR_4385</name>
</gene>
<evidence type="ECO:0000313" key="2">
    <source>
        <dbReference type="EMBL" id="KAJ4459638.1"/>
    </source>
</evidence>